<dbReference type="Gene3D" id="3.40.50.450">
    <property type="match status" value="1"/>
</dbReference>
<gene>
    <name evidence="1" type="ORF">PV10_00559</name>
</gene>
<sequence length="249" mass="27387">MADQELLDSAILHTHTTPNTDHQSLPDAPKTYTYYHAGPLFTLAELHTNVLLSQAVSKLSSSKYIPVLPQDLEQRDLTPHSIRDEDLRALLNCDLALITYDGTELDAGTVVEYMVAKMADIPTVILRTDFRVSGDQGGKGDSWNLMSSSWPRTFGITVNAMVEYKAGLAKASEAGQTLNSGEVAIEGIAQKIIDGFDKVLNEPPRLPKELRDSVYHWLALMPGFRDGGDQGNIEEFAKLCKDKEAKGLL</sequence>
<dbReference type="EMBL" id="KN847520">
    <property type="protein sequence ID" value="KIV96733.1"/>
    <property type="molecule type" value="Genomic_DNA"/>
</dbReference>
<accession>A0A0D2ACQ2</accession>
<dbReference type="RefSeq" id="XP_016228307.1">
    <property type="nucleotide sequence ID" value="XM_016364658.1"/>
</dbReference>
<keyword evidence="2" id="KW-1185">Reference proteome</keyword>
<proteinExistence type="predicted"/>
<dbReference type="VEuPathDB" id="FungiDB:PV10_00559"/>
<dbReference type="OMA" id="FMIAKMA"/>
<dbReference type="GeneID" id="27318404"/>
<organism evidence="1 2">
    <name type="scientific">Exophiala mesophila</name>
    <name type="common">Black yeast-like fungus</name>
    <dbReference type="NCBI Taxonomy" id="212818"/>
    <lineage>
        <taxon>Eukaryota</taxon>
        <taxon>Fungi</taxon>
        <taxon>Dikarya</taxon>
        <taxon>Ascomycota</taxon>
        <taxon>Pezizomycotina</taxon>
        <taxon>Eurotiomycetes</taxon>
        <taxon>Chaetothyriomycetidae</taxon>
        <taxon>Chaetothyriales</taxon>
        <taxon>Herpotrichiellaceae</taxon>
        <taxon>Exophiala</taxon>
    </lineage>
</organism>
<protein>
    <recommendedName>
        <fullName evidence="3">Nucleoside 2-deoxyribosyltransferase</fullName>
    </recommendedName>
</protein>
<evidence type="ECO:0000313" key="1">
    <source>
        <dbReference type="EMBL" id="KIV96733.1"/>
    </source>
</evidence>
<dbReference type="AlphaFoldDB" id="A0A0D2ACQ2"/>
<dbReference type="OrthoDB" id="3644625at2759"/>
<dbReference type="InterPro" id="IPR007710">
    <property type="entry name" value="Nucleoside_deoxyribTrfase"/>
</dbReference>
<name>A0A0D2ACQ2_EXOME</name>
<reference evidence="1 2" key="1">
    <citation type="submission" date="2015-01" db="EMBL/GenBank/DDBJ databases">
        <title>The Genome Sequence of Exophiala mesophila CBS40295.</title>
        <authorList>
            <consortium name="The Broad Institute Genomics Platform"/>
            <person name="Cuomo C."/>
            <person name="de Hoog S."/>
            <person name="Gorbushina A."/>
            <person name="Stielow B."/>
            <person name="Teixiera M."/>
            <person name="Abouelleil A."/>
            <person name="Chapman S.B."/>
            <person name="Priest M."/>
            <person name="Young S.K."/>
            <person name="Wortman J."/>
            <person name="Nusbaum C."/>
            <person name="Birren B."/>
        </authorList>
    </citation>
    <scope>NUCLEOTIDE SEQUENCE [LARGE SCALE GENOMIC DNA]</scope>
    <source>
        <strain evidence="1 2">CBS 40295</strain>
    </source>
</reference>
<evidence type="ECO:0008006" key="3">
    <source>
        <dbReference type="Google" id="ProtNLM"/>
    </source>
</evidence>
<dbReference type="Proteomes" id="UP000054302">
    <property type="component" value="Unassembled WGS sequence"/>
</dbReference>
<dbReference type="Pfam" id="PF05014">
    <property type="entry name" value="Nuc_deoxyrib_tr"/>
    <property type="match status" value="1"/>
</dbReference>
<dbReference type="HOGENOM" id="CLU_097224_0_0_1"/>
<evidence type="ECO:0000313" key="2">
    <source>
        <dbReference type="Proteomes" id="UP000054302"/>
    </source>
</evidence>
<dbReference type="SUPFAM" id="SSF52309">
    <property type="entry name" value="N-(deoxy)ribosyltransferase-like"/>
    <property type="match status" value="1"/>
</dbReference>